<reference evidence="3" key="1">
    <citation type="submission" date="2020-08" db="EMBL/GenBank/DDBJ databases">
        <title>Genome public.</title>
        <authorList>
            <person name="Liu C."/>
            <person name="Sun Q."/>
        </authorList>
    </citation>
    <scope>NUCLEOTIDE SEQUENCE</scope>
    <source>
        <strain evidence="3">NSJ-32</strain>
    </source>
</reference>
<dbReference type="Pfam" id="PF13529">
    <property type="entry name" value="Peptidase_C39_2"/>
    <property type="match status" value="1"/>
</dbReference>
<dbReference type="AlphaFoldDB" id="A0A926I0B7"/>
<dbReference type="PANTHER" id="PTHR34408">
    <property type="entry name" value="FAMILY PROTEIN, PUTATIVE-RELATED"/>
    <property type="match status" value="1"/>
</dbReference>
<evidence type="ECO:0000313" key="3">
    <source>
        <dbReference type="EMBL" id="MBC8542045.1"/>
    </source>
</evidence>
<evidence type="ECO:0000259" key="2">
    <source>
        <dbReference type="PROSITE" id="PS51781"/>
    </source>
</evidence>
<dbReference type="InterPro" id="IPR039564">
    <property type="entry name" value="Peptidase_C39-like"/>
</dbReference>
<dbReference type="SMART" id="SM00287">
    <property type="entry name" value="SH3b"/>
    <property type="match status" value="2"/>
</dbReference>
<proteinExistence type="predicted"/>
<keyword evidence="1" id="KW-0732">Signal</keyword>
<name>A0A926I0B7_9FIRM</name>
<dbReference type="SUPFAM" id="SSF54001">
    <property type="entry name" value="Cysteine proteinases"/>
    <property type="match status" value="1"/>
</dbReference>
<evidence type="ECO:0000313" key="4">
    <source>
        <dbReference type="Proteomes" id="UP000657006"/>
    </source>
</evidence>
<feature type="domain" description="SH3b" evidence="2">
    <location>
        <begin position="97"/>
        <end position="162"/>
    </location>
</feature>
<keyword evidence="4" id="KW-1185">Reference proteome</keyword>
<protein>
    <submittedName>
        <fullName evidence="3">SH3 domain-containing protein</fullName>
    </submittedName>
</protein>
<gene>
    <name evidence="3" type="ORF">H8730_00575</name>
</gene>
<dbReference type="Pfam" id="PF08239">
    <property type="entry name" value="SH3_3"/>
    <property type="match status" value="2"/>
</dbReference>
<dbReference type="Gene3D" id="2.30.30.40">
    <property type="entry name" value="SH3 Domains"/>
    <property type="match status" value="2"/>
</dbReference>
<dbReference type="RefSeq" id="WP_177718546.1">
    <property type="nucleotide sequence ID" value="NZ_JACRSQ010000001.1"/>
</dbReference>
<evidence type="ECO:0000256" key="1">
    <source>
        <dbReference type="SAM" id="SignalP"/>
    </source>
</evidence>
<feature type="domain" description="SH3b" evidence="2">
    <location>
        <begin position="31"/>
        <end position="96"/>
    </location>
</feature>
<dbReference type="InterPro" id="IPR003646">
    <property type="entry name" value="SH3-like_bac-type"/>
</dbReference>
<dbReference type="InterPro" id="IPR038765">
    <property type="entry name" value="Papain-like_cys_pep_sf"/>
</dbReference>
<dbReference type="PANTHER" id="PTHR34408:SF1">
    <property type="entry name" value="GLYCOSYL HYDROLASE FAMILY 19 DOMAIN-CONTAINING PROTEIN HI_1415"/>
    <property type="match status" value="1"/>
</dbReference>
<dbReference type="EMBL" id="JACRSQ010000001">
    <property type="protein sequence ID" value="MBC8542045.1"/>
    <property type="molecule type" value="Genomic_DNA"/>
</dbReference>
<dbReference type="SUPFAM" id="SSF50044">
    <property type="entry name" value="SH3-domain"/>
    <property type="match status" value="1"/>
</dbReference>
<dbReference type="PROSITE" id="PS51781">
    <property type="entry name" value="SH3B"/>
    <property type="match status" value="2"/>
</dbReference>
<dbReference type="Gene3D" id="3.90.70.10">
    <property type="entry name" value="Cysteine proteinases"/>
    <property type="match status" value="1"/>
</dbReference>
<accession>A0A926I0B7</accession>
<dbReference type="Proteomes" id="UP000657006">
    <property type="component" value="Unassembled WGS sequence"/>
</dbReference>
<sequence>MRKLVSVILTIVVSVGAMAFSAPVEAATLQSTAGVVSTSSGRLNVRSNSSTSASVIASLDKGSYVTLLSKSGSWWYVEYAKGQYGYCHADYIKTTAGTAATVKTQSGNLNVRSGAGTSYQIKDKLAKGETVVVLSTSNGWSRVLYHGTKTGYVSSQYLSQNGQAAISLNLPNYKQTDSRWANATLGNSGKTIAKSGCTTTAIAMIESYRTGTTIYPDAMAKKLSYTSSGDLYWPSDYQVVTQYSLSAIYDQLKQGKPVLFGAKTSAGRQHWVVINGYTGGDGFSASQFTVLDPGSNQRTTLQHLLNDYPVFYKYFYYK</sequence>
<comment type="caution">
    <text evidence="3">The sequence shown here is derived from an EMBL/GenBank/DDBJ whole genome shotgun (WGS) entry which is preliminary data.</text>
</comment>
<feature type="signal peptide" evidence="1">
    <location>
        <begin position="1"/>
        <end position="26"/>
    </location>
</feature>
<organism evidence="3 4">
    <name type="scientific">Bianquea renquensis</name>
    <dbReference type="NCBI Taxonomy" id="2763661"/>
    <lineage>
        <taxon>Bacteria</taxon>
        <taxon>Bacillati</taxon>
        <taxon>Bacillota</taxon>
        <taxon>Clostridia</taxon>
        <taxon>Eubacteriales</taxon>
        <taxon>Bianqueaceae</taxon>
        <taxon>Bianquea</taxon>
    </lineage>
</organism>
<feature type="chain" id="PRO_5036887168" evidence="1">
    <location>
        <begin position="27"/>
        <end position="318"/>
    </location>
</feature>
<dbReference type="InterPro" id="IPR052354">
    <property type="entry name" value="Cell_Wall_Dynamics_Protein"/>
</dbReference>
<dbReference type="InterPro" id="IPR036028">
    <property type="entry name" value="SH3-like_dom_sf"/>
</dbReference>